<evidence type="ECO:0000259" key="3">
    <source>
        <dbReference type="PROSITE" id="PS51371"/>
    </source>
</evidence>
<dbReference type="SUPFAM" id="SSF54631">
    <property type="entry name" value="CBS-domain pair"/>
    <property type="match status" value="1"/>
</dbReference>
<feature type="domain" description="CBS" evidence="3">
    <location>
        <begin position="75"/>
        <end position="131"/>
    </location>
</feature>
<dbReference type="Proteomes" id="UP000265845">
    <property type="component" value="Unassembled WGS sequence"/>
</dbReference>
<dbReference type="Gene3D" id="3.10.580.10">
    <property type="entry name" value="CBS-domain"/>
    <property type="match status" value="1"/>
</dbReference>
<dbReference type="InterPro" id="IPR044725">
    <property type="entry name" value="CBSX3_CBS_dom"/>
</dbReference>
<evidence type="ECO:0000313" key="5">
    <source>
        <dbReference type="Proteomes" id="UP000265845"/>
    </source>
</evidence>
<evidence type="ECO:0000313" key="4">
    <source>
        <dbReference type="EMBL" id="RIJ27830.1"/>
    </source>
</evidence>
<dbReference type="RefSeq" id="WP_119455203.1">
    <property type="nucleotide sequence ID" value="NZ_QWGA01000008.1"/>
</dbReference>
<dbReference type="SMART" id="SM00116">
    <property type="entry name" value="CBS"/>
    <property type="match status" value="2"/>
</dbReference>
<reference evidence="4 5" key="1">
    <citation type="submission" date="2018-08" db="EMBL/GenBank/DDBJ databases">
        <title>Henriciella mobilis sp. nov., isolated from seawater.</title>
        <authorList>
            <person name="Cheng H."/>
            <person name="Wu Y.-H."/>
            <person name="Xu X.-W."/>
            <person name="Guo L.-L."/>
        </authorList>
    </citation>
    <scope>NUCLEOTIDE SEQUENCE [LARGE SCALE GENOMIC DNA]</scope>
    <source>
        <strain evidence="4 5">CCUG67844</strain>
    </source>
</reference>
<feature type="domain" description="CBS" evidence="3">
    <location>
        <begin position="8"/>
        <end position="67"/>
    </location>
</feature>
<proteinExistence type="predicted"/>
<dbReference type="PROSITE" id="PS51371">
    <property type="entry name" value="CBS"/>
    <property type="match status" value="2"/>
</dbReference>
<dbReference type="PANTHER" id="PTHR43080">
    <property type="entry name" value="CBS DOMAIN-CONTAINING PROTEIN CBSX3, MITOCHONDRIAL"/>
    <property type="match status" value="1"/>
</dbReference>
<sequence>MLIEQILKTKGGEVLTIDAQSSLGDAARFLDDAKIGAVVAVNDTGLAGVLSERDILRQVARHGADALQMTVEESMTRGVITANPTESLDQCLARMTDRRVRHLPVMRDGRLAGIVSIGDLVKWKIEETRAEADAMADYIKGQ</sequence>
<dbReference type="PANTHER" id="PTHR43080:SF2">
    <property type="entry name" value="CBS DOMAIN-CONTAINING PROTEIN"/>
    <property type="match status" value="1"/>
</dbReference>
<evidence type="ECO:0000256" key="2">
    <source>
        <dbReference type="PROSITE-ProRule" id="PRU00703"/>
    </source>
</evidence>
<gene>
    <name evidence="4" type="ORF">D1222_15135</name>
</gene>
<dbReference type="CDD" id="cd04623">
    <property type="entry name" value="CBS_pair_bac_euk"/>
    <property type="match status" value="1"/>
</dbReference>
<dbReference type="InterPro" id="IPR046342">
    <property type="entry name" value="CBS_dom_sf"/>
</dbReference>
<name>A0A399R8S5_9PROT</name>
<comment type="caution">
    <text evidence="4">The sequence shown here is derived from an EMBL/GenBank/DDBJ whole genome shotgun (WGS) entry which is preliminary data.</text>
</comment>
<protein>
    <submittedName>
        <fullName evidence="4">CBS domain-containing protein</fullName>
    </submittedName>
</protein>
<dbReference type="InterPro" id="IPR000644">
    <property type="entry name" value="CBS_dom"/>
</dbReference>
<keyword evidence="5" id="KW-1185">Reference proteome</keyword>
<accession>A0A399R8S5</accession>
<dbReference type="AlphaFoldDB" id="A0A399R8S5"/>
<evidence type="ECO:0000256" key="1">
    <source>
        <dbReference type="ARBA" id="ARBA00023122"/>
    </source>
</evidence>
<dbReference type="OrthoDB" id="9807125at2"/>
<dbReference type="Pfam" id="PF00571">
    <property type="entry name" value="CBS"/>
    <property type="match status" value="2"/>
</dbReference>
<keyword evidence="1 2" id="KW-0129">CBS domain</keyword>
<dbReference type="EMBL" id="QWGA01000008">
    <property type="protein sequence ID" value="RIJ27830.1"/>
    <property type="molecule type" value="Genomic_DNA"/>
</dbReference>
<organism evidence="4 5">
    <name type="scientific">Henriciella algicola</name>
    <dbReference type="NCBI Taxonomy" id="1608422"/>
    <lineage>
        <taxon>Bacteria</taxon>
        <taxon>Pseudomonadati</taxon>
        <taxon>Pseudomonadota</taxon>
        <taxon>Alphaproteobacteria</taxon>
        <taxon>Hyphomonadales</taxon>
        <taxon>Hyphomonadaceae</taxon>
        <taxon>Henriciella</taxon>
    </lineage>
</organism>
<dbReference type="InterPro" id="IPR051257">
    <property type="entry name" value="Diverse_CBS-Domain"/>
</dbReference>